<reference evidence="1 2" key="1">
    <citation type="submission" date="2013-06" db="EMBL/GenBank/DDBJ databases">
        <title>Complete genome sequence of Paenibacillus mucilaginosus K02.</title>
        <authorList>
            <person name="Xiao B."/>
            <person name="Sun L."/>
            <person name="Xiao L."/>
            <person name="Lian B."/>
        </authorList>
    </citation>
    <scope>NUCLEOTIDE SEQUENCE [LARGE SCALE GENOMIC DNA]</scope>
    <source>
        <strain evidence="1 2">K02</strain>
    </source>
</reference>
<sequence>MMPDGLFYHGKVTWRIDFWGHEEAFLQCPLVLPGKRDYNKREGCGTCNANVCTNLSGHALEQPASRPLEKRFAGPGLRRAAAEMIA</sequence>
<dbReference type="HOGENOM" id="CLU_2494956_0_0_9"/>
<proteinExistence type="predicted"/>
<evidence type="ECO:0000313" key="1">
    <source>
        <dbReference type="EMBL" id="AGN70692.1"/>
    </source>
</evidence>
<dbReference type="KEGG" id="pmw:B2K_39400"/>
<organism evidence="1 2">
    <name type="scientific">Paenibacillus mucilaginosus K02</name>
    <dbReference type="NCBI Taxonomy" id="997761"/>
    <lineage>
        <taxon>Bacteria</taxon>
        <taxon>Bacillati</taxon>
        <taxon>Bacillota</taxon>
        <taxon>Bacilli</taxon>
        <taxon>Bacillales</taxon>
        <taxon>Paenibacillaceae</taxon>
        <taxon>Paenibacillus</taxon>
    </lineage>
</organism>
<protein>
    <submittedName>
        <fullName evidence="1">Uncharacterized protein</fullName>
    </submittedName>
</protein>
<dbReference type="EMBL" id="CP003422">
    <property type="protein sequence ID" value="AGN70692.1"/>
    <property type="molecule type" value="Genomic_DNA"/>
</dbReference>
<dbReference type="Proteomes" id="UP000007392">
    <property type="component" value="Chromosome"/>
</dbReference>
<name>R9UPE7_9BACL</name>
<gene>
    <name evidence="1" type="ORF">B2K_39400</name>
</gene>
<evidence type="ECO:0000313" key="2">
    <source>
        <dbReference type="Proteomes" id="UP000007392"/>
    </source>
</evidence>
<dbReference type="AlphaFoldDB" id="R9UPE7"/>
<accession>R9UPE7</accession>